<accession>A0ABZ2L615</accession>
<evidence type="ECO:0000259" key="5">
    <source>
        <dbReference type="Pfam" id="PF01494"/>
    </source>
</evidence>
<dbReference type="PANTHER" id="PTHR43004">
    <property type="entry name" value="TRK SYSTEM POTASSIUM UPTAKE PROTEIN"/>
    <property type="match status" value="1"/>
</dbReference>
<dbReference type="NCBIfam" id="NF004832">
    <property type="entry name" value="PRK06184.1"/>
    <property type="match status" value="1"/>
</dbReference>
<evidence type="ECO:0000256" key="2">
    <source>
        <dbReference type="ARBA" id="ARBA00007801"/>
    </source>
</evidence>
<proteinExistence type="inferred from homology"/>
<dbReference type="InterPro" id="IPR036249">
    <property type="entry name" value="Thioredoxin-like_sf"/>
</dbReference>
<gene>
    <name evidence="6" type="ORF">LVJ94_48255</name>
</gene>
<comment type="cofactor">
    <cofactor evidence="1">
        <name>FAD</name>
        <dbReference type="ChEBI" id="CHEBI:57692"/>
    </cofactor>
</comment>
<dbReference type="Gene3D" id="3.30.70.2450">
    <property type="match status" value="1"/>
</dbReference>
<dbReference type="PRINTS" id="PR00420">
    <property type="entry name" value="RNGMNOXGNASE"/>
</dbReference>
<protein>
    <submittedName>
        <fullName evidence="6">FAD-dependent oxidoreductase</fullName>
    </submittedName>
</protein>
<dbReference type="Pfam" id="PF01494">
    <property type="entry name" value="FAD_binding_3"/>
    <property type="match status" value="1"/>
</dbReference>
<evidence type="ECO:0000313" key="6">
    <source>
        <dbReference type="EMBL" id="WXB04676.1"/>
    </source>
</evidence>
<dbReference type="InterPro" id="IPR002938">
    <property type="entry name" value="FAD-bd"/>
</dbReference>
<evidence type="ECO:0000256" key="1">
    <source>
        <dbReference type="ARBA" id="ARBA00001974"/>
    </source>
</evidence>
<dbReference type="Proteomes" id="UP001374803">
    <property type="component" value="Chromosome"/>
</dbReference>
<evidence type="ECO:0000256" key="3">
    <source>
        <dbReference type="ARBA" id="ARBA00022630"/>
    </source>
</evidence>
<dbReference type="InterPro" id="IPR036188">
    <property type="entry name" value="FAD/NAD-bd_sf"/>
</dbReference>
<dbReference type="InterPro" id="IPR050641">
    <property type="entry name" value="RIFMO-like"/>
</dbReference>
<keyword evidence="3" id="KW-0285">Flavoprotein</keyword>
<dbReference type="SUPFAM" id="SSF51905">
    <property type="entry name" value="FAD/NAD(P)-binding domain"/>
    <property type="match status" value="1"/>
</dbReference>
<dbReference type="EMBL" id="CP089983">
    <property type="protein sequence ID" value="WXB04676.1"/>
    <property type="molecule type" value="Genomic_DNA"/>
</dbReference>
<name>A0ABZ2L615_9BACT</name>
<dbReference type="Gene3D" id="3.50.50.60">
    <property type="entry name" value="FAD/NAD(P)-binding domain"/>
    <property type="match status" value="1"/>
</dbReference>
<dbReference type="PANTHER" id="PTHR43004:SF19">
    <property type="entry name" value="BINDING MONOOXYGENASE, PUTATIVE (JCVI)-RELATED"/>
    <property type="match status" value="1"/>
</dbReference>
<keyword evidence="4" id="KW-0274">FAD</keyword>
<organism evidence="6 7">
    <name type="scientific">Pendulispora rubella</name>
    <dbReference type="NCBI Taxonomy" id="2741070"/>
    <lineage>
        <taxon>Bacteria</taxon>
        <taxon>Pseudomonadati</taxon>
        <taxon>Myxococcota</taxon>
        <taxon>Myxococcia</taxon>
        <taxon>Myxococcales</taxon>
        <taxon>Sorangiineae</taxon>
        <taxon>Pendulisporaceae</taxon>
        <taxon>Pendulispora</taxon>
    </lineage>
</organism>
<reference evidence="6" key="1">
    <citation type="submission" date="2021-12" db="EMBL/GenBank/DDBJ databases">
        <title>Discovery of the Pendulisporaceae a myxobacterial family with distinct sporulation behavior and unique specialized metabolism.</title>
        <authorList>
            <person name="Garcia R."/>
            <person name="Popoff A."/>
            <person name="Bader C.D."/>
            <person name="Loehr J."/>
            <person name="Walesch S."/>
            <person name="Walt C."/>
            <person name="Boldt J."/>
            <person name="Bunk B."/>
            <person name="Haeckl F.J.F.P.J."/>
            <person name="Gunesch A.P."/>
            <person name="Birkelbach J."/>
            <person name="Nuebel U."/>
            <person name="Pietschmann T."/>
            <person name="Bach T."/>
            <person name="Mueller R."/>
        </authorList>
    </citation>
    <scope>NUCLEOTIDE SEQUENCE</scope>
    <source>
        <strain evidence="6">MSr11367</strain>
    </source>
</reference>
<sequence>MIVGAGAAGLTLAIELARRRVSFRLIEKLDEPFRGARGKGLQPRSLEVFEDLEILDRIAARGGMYPPQRLYRDDGSYADVPLGPASPPTAAEPYRQPLMVPQFATEAVMRERLAEWGGSPEFGHELRAFQQDTEGVNAVVAHAGKEETIRCRYLVGADGGRSFVRHALGVEFPGKTLGVRALVADVHVEGLDRDVWHRFNDARLDTQIAACPLAGTDMFQLQAPVALEGDVDLSAEGLTAIFLARTGRQDVVIRSVSWASVFTMNARLADRYQDGRVLLVGDAAHVHPPTGGQGLNTSVQDAYNLGWKLAAVVDGAPTTLLATYEEERRPIAAQVLGLSSALLEAAKRGSMHRGREVQQLDLGYPESSLALRTDEPHEAIRPGARAPDAPIRSAAGASRRLFDLFRGPHWTLLTYGNERESWIPPRPGLRVHTIAPRGTSAEFVDEGEHVRAAYGLAPGYGVLVRPDGYVGAVLHRRSMATLETYLAQVGCHLPYRPNCVVRSHNCL</sequence>
<dbReference type="Gene3D" id="3.40.30.120">
    <property type="match status" value="1"/>
</dbReference>
<feature type="domain" description="FAD-binding" evidence="5">
    <location>
        <begin position="1"/>
        <end position="336"/>
    </location>
</feature>
<keyword evidence="7" id="KW-1185">Reference proteome</keyword>
<dbReference type="RefSeq" id="WP_394834320.1">
    <property type="nucleotide sequence ID" value="NZ_CP089929.1"/>
</dbReference>
<evidence type="ECO:0000313" key="7">
    <source>
        <dbReference type="Proteomes" id="UP001374803"/>
    </source>
</evidence>
<comment type="similarity">
    <text evidence="2">Belongs to the PheA/TfdB FAD monooxygenase family.</text>
</comment>
<dbReference type="Pfam" id="PF21274">
    <property type="entry name" value="Rng_hyd_C"/>
    <property type="match status" value="1"/>
</dbReference>
<dbReference type="SUPFAM" id="SSF52833">
    <property type="entry name" value="Thioredoxin-like"/>
    <property type="match status" value="1"/>
</dbReference>
<evidence type="ECO:0000256" key="4">
    <source>
        <dbReference type="ARBA" id="ARBA00022827"/>
    </source>
</evidence>